<gene>
    <name evidence="2" type="ORF">IL45_08820</name>
    <name evidence="3" type="ORF">LY02_00288</name>
</gene>
<evidence type="ECO:0000313" key="4">
    <source>
        <dbReference type="Proteomes" id="UP000028531"/>
    </source>
</evidence>
<dbReference type="SUPFAM" id="SSF52980">
    <property type="entry name" value="Restriction endonuclease-like"/>
    <property type="match status" value="1"/>
</dbReference>
<dbReference type="InterPro" id="IPR038726">
    <property type="entry name" value="PDDEXK_AddAB-type"/>
</dbReference>
<reference evidence="3 5" key="2">
    <citation type="submission" date="2018-03" db="EMBL/GenBank/DDBJ databases">
        <title>Genomic Encyclopedia of Archaeal and Bacterial Type Strains, Phase II (KMG-II): from individual species to whole genera.</title>
        <authorList>
            <person name="Goeker M."/>
        </authorList>
    </citation>
    <scope>NUCLEOTIDE SEQUENCE [LARGE SCALE GENOMIC DNA]</scope>
    <source>
        <strain evidence="3 5">DSM 22727</strain>
    </source>
</reference>
<comment type="caution">
    <text evidence="2">The sequence shown here is derived from an EMBL/GenBank/DDBJ whole genome shotgun (WGS) entry which is preliminary data.</text>
</comment>
<accession>A0A084JTG2</accession>
<dbReference type="InterPro" id="IPR011604">
    <property type="entry name" value="PDDEXK-like_dom_sf"/>
</dbReference>
<dbReference type="RefSeq" id="WP_036582827.1">
    <property type="nucleotide sequence ID" value="NZ_JPJI01000032.1"/>
</dbReference>
<evidence type="ECO:0000313" key="2">
    <source>
        <dbReference type="EMBL" id="KEZ92246.1"/>
    </source>
</evidence>
<dbReference type="Proteomes" id="UP000239997">
    <property type="component" value="Unassembled WGS sequence"/>
</dbReference>
<organism evidence="2 4">
    <name type="scientific">Nonlabens ulvanivorans</name>
    <name type="common">Persicivirga ulvanivorans</name>
    <dbReference type="NCBI Taxonomy" id="906888"/>
    <lineage>
        <taxon>Bacteria</taxon>
        <taxon>Pseudomonadati</taxon>
        <taxon>Bacteroidota</taxon>
        <taxon>Flavobacteriia</taxon>
        <taxon>Flavobacteriales</taxon>
        <taxon>Flavobacteriaceae</taxon>
        <taxon>Nonlabens</taxon>
    </lineage>
</organism>
<dbReference type="Pfam" id="PF12705">
    <property type="entry name" value="PDDEXK_1"/>
    <property type="match status" value="1"/>
</dbReference>
<evidence type="ECO:0000313" key="3">
    <source>
        <dbReference type="EMBL" id="PRX15076.1"/>
    </source>
</evidence>
<dbReference type="InterPro" id="IPR027417">
    <property type="entry name" value="P-loop_NTPase"/>
</dbReference>
<dbReference type="InterPro" id="IPR011335">
    <property type="entry name" value="Restrct_endonuc-II-like"/>
</dbReference>
<dbReference type="OrthoDB" id="9762792at2"/>
<sequence length="913" mass="105022">MNTFLHDVISSLYSQNYNLSKLTYVVPSRRVATFLNKTIAAFLEQPIFEPIVYSVEDFISHTAQVEIASDVDLLFDFYNSYLKIEGNNTADSLDEFITWAPTILKDFNEIDRFLVPPSDFFNYLGNLKELEQGHWSILEPKTEMIEKYLHFWKRLELYYSQFTKDCTINGIVYQGLAYRLAFAKAEYQSTQYSKETPIIFLGLNALNKAEEEIIKIFLDSNNAKIFYDSDLYFQENEYHEAGRFIRRYKSHWNYFEQHNLNITSNNFNAPKSINIIGTSGPIGMCQVAGKLINKLNLESINLDTTAIVLADEALLLPLLSAIPESAKHLNITMGLTLDKTPLASFFNQLIKLKVEATDQGFYYKNVIAVLESHFSSLLDQTAVKELMNTIHKENLVYIPFLEANQDTDNLYINQLRSEVITTTNLINYLSNISDALQSKLIENENKRLELEQLLGIHSVIEQIRSIIDVQSGITDLRTIQYLFKQFLPQKKLDFIGEPVKGLQVMGLLETRALDYENIIMLSVNEGILPAGKSTASYIPYDMKIKFGLPTYTDKDSVYAYHFYRLLQRCNNANFIYNSETNSLGGGEKSRFLMQLETSGIKNHTINHSLYANKITTEKTDTLSINKDNHYFDRLGKIAISGFSPSSITSYIYNPIDFYKSKILKINDIEEVEEDMAANTMGTMIHKTLESLYLPYIDQVLDRIHFKDIRERLNNAINTAYLDSYNTIHDPQGKNIIMYEVARHYVSKMIAYDEELVKNGNILIIRKLEVRYSTTIEINSIGSVKLHGEVDRIDELNGQIRIIDYKSGMVGKSNVGVEPDNYQALITDYDKSKAFQVLMYAFLFSKNNEFTECVAGIISFKNFKEGFIPYSVKNGRSFQPRPIDVFELEKFEEQLHQIIIELYNKDIALTAKDH</sequence>
<evidence type="ECO:0000259" key="1">
    <source>
        <dbReference type="Pfam" id="PF12705"/>
    </source>
</evidence>
<dbReference type="Proteomes" id="UP000028531">
    <property type="component" value="Unassembled WGS sequence"/>
</dbReference>
<name>A0A084JTG2_NONUL</name>
<feature type="domain" description="PD-(D/E)XK endonuclease-like" evidence="1">
    <location>
        <begin position="642"/>
        <end position="908"/>
    </location>
</feature>
<dbReference type="AlphaFoldDB" id="A0A084JTG2"/>
<reference evidence="2 4" key="1">
    <citation type="submission" date="2014-07" db="EMBL/GenBank/DDBJ databases">
        <title>Draft genome sequence of Nonlabens ulvanivorans, an ulvan degrading bacterium.</title>
        <authorList>
            <person name="Kopel M."/>
            <person name="Helbert W."/>
            <person name="Henrissat B."/>
            <person name="Doniger T."/>
            <person name="Banin E."/>
        </authorList>
    </citation>
    <scope>NUCLEOTIDE SEQUENCE [LARGE SCALE GENOMIC DNA]</scope>
    <source>
        <strain evidence="2 4">PLR</strain>
    </source>
</reference>
<dbReference type="EMBL" id="JPJI01000032">
    <property type="protein sequence ID" value="KEZ92246.1"/>
    <property type="molecule type" value="Genomic_DNA"/>
</dbReference>
<dbReference type="EMBL" id="PVNA01000001">
    <property type="protein sequence ID" value="PRX15076.1"/>
    <property type="molecule type" value="Genomic_DNA"/>
</dbReference>
<evidence type="ECO:0000313" key="5">
    <source>
        <dbReference type="Proteomes" id="UP000239997"/>
    </source>
</evidence>
<dbReference type="SUPFAM" id="SSF52540">
    <property type="entry name" value="P-loop containing nucleoside triphosphate hydrolases"/>
    <property type="match status" value="1"/>
</dbReference>
<dbReference type="Gene3D" id="3.90.320.10">
    <property type="match status" value="1"/>
</dbReference>
<protein>
    <submittedName>
        <fullName evidence="3">PD-(D/E)XK nuclease superfamily protein</fullName>
    </submittedName>
</protein>
<proteinExistence type="predicted"/>
<keyword evidence="5" id="KW-1185">Reference proteome</keyword>